<gene>
    <name evidence="1" type="ORF">Q31b_58230</name>
</gene>
<evidence type="ECO:0000313" key="2">
    <source>
        <dbReference type="Proteomes" id="UP000315471"/>
    </source>
</evidence>
<keyword evidence="2" id="KW-1185">Reference proteome</keyword>
<dbReference type="EMBL" id="SJPY01000019">
    <property type="protein sequence ID" value="TWU32665.1"/>
    <property type="molecule type" value="Genomic_DNA"/>
</dbReference>
<dbReference type="Proteomes" id="UP000315471">
    <property type="component" value="Unassembled WGS sequence"/>
</dbReference>
<protein>
    <submittedName>
        <fullName evidence="1">Uncharacterized protein</fullName>
    </submittedName>
</protein>
<comment type="caution">
    <text evidence="1">The sequence shown here is derived from an EMBL/GenBank/DDBJ whole genome shotgun (WGS) entry which is preliminary data.</text>
</comment>
<name>A0A5C6D950_9BACT</name>
<sequence>MANQAMVAESGFLEWMIVRRRPHIATVTP</sequence>
<proteinExistence type="predicted"/>
<accession>A0A5C6D950</accession>
<evidence type="ECO:0000313" key="1">
    <source>
        <dbReference type="EMBL" id="TWU32665.1"/>
    </source>
</evidence>
<dbReference type="AlphaFoldDB" id="A0A5C6D950"/>
<reference evidence="1 2" key="1">
    <citation type="submission" date="2019-02" db="EMBL/GenBank/DDBJ databases">
        <title>Deep-cultivation of Planctomycetes and their phenomic and genomic characterization uncovers novel biology.</title>
        <authorList>
            <person name="Wiegand S."/>
            <person name="Jogler M."/>
            <person name="Boedeker C."/>
            <person name="Pinto D."/>
            <person name="Vollmers J."/>
            <person name="Rivas-Marin E."/>
            <person name="Kohn T."/>
            <person name="Peeters S.H."/>
            <person name="Heuer A."/>
            <person name="Rast P."/>
            <person name="Oberbeckmann S."/>
            <person name="Bunk B."/>
            <person name="Jeske O."/>
            <person name="Meyerdierks A."/>
            <person name="Storesund J.E."/>
            <person name="Kallscheuer N."/>
            <person name="Luecker S."/>
            <person name="Lage O.M."/>
            <person name="Pohl T."/>
            <person name="Merkel B.J."/>
            <person name="Hornburger P."/>
            <person name="Mueller R.-W."/>
            <person name="Bruemmer F."/>
            <person name="Labrenz M."/>
            <person name="Spormann A.M."/>
            <person name="Op Den Camp H."/>
            <person name="Overmann J."/>
            <person name="Amann R."/>
            <person name="Jetten M.S.M."/>
            <person name="Mascher T."/>
            <person name="Medema M.H."/>
            <person name="Devos D.P."/>
            <person name="Kaster A.-K."/>
            <person name="Ovreas L."/>
            <person name="Rohde M."/>
            <person name="Galperin M.Y."/>
            <person name="Jogler C."/>
        </authorList>
    </citation>
    <scope>NUCLEOTIDE SEQUENCE [LARGE SCALE GENOMIC DNA]</scope>
    <source>
        <strain evidence="1 2">Q31b</strain>
    </source>
</reference>
<organism evidence="1 2">
    <name type="scientific">Novipirellula aureliae</name>
    <dbReference type="NCBI Taxonomy" id="2527966"/>
    <lineage>
        <taxon>Bacteria</taxon>
        <taxon>Pseudomonadati</taxon>
        <taxon>Planctomycetota</taxon>
        <taxon>Planctomycetia</taxon>
        <taxon>Pirellulales</taxon>
        <taxon>Pirellulaceae</taxon>
        <taxon>Novipirellula</taxon>
    </lineage>
</organism>